<evidence type="ECO:0000313" key="2">
    <source>
        <dbReference type="Proteomes" id="UP000611708"/>
    </source>
</evidence>
<gene>
    <name evidence="1" type="ORF">I2H36_15100</name>
</gene>
<organism evidence="1 2">
    <name type="scientific">Microvirga terrestris</name>
    <dbReference type="NCBI Taxonomy" id="2791024"/>
    <lineage>
        <taxon>Bacteria</taxon>
        <taxon>Pseudomonadati</taxon>
        <taxon>Pseudomonadota</taxon>
        <taxon>Alphaproteobacteria</taxon>
        <taxon>Hyphomicrobiales</taxon>
        <taxon>Methylobacteriaceae</taxon>
        <taxon>Microvirga</taxon>
    </lineage>
</organism>
<dbReference type="RefSeq" id="WP_196264729.1">
    <property type="nucleotide sequence ID" value="NZ_JADQDN010000007.1"/>
</dbReference>
<sequence length="98" mass="10562">MQFITVCGYVNLAPNLCRLHRFLSFSVNVTDTIASWMRIIELLAAWKNIEAGDTSKRLPLLENTVSVGATVFADTAAMTGLNASISRLADAISDASEA</sequence>
<proteinExistence type="predicted"/>
<reference evidence="1 2" key="1">
    <citation type="submission" date="2020-11" db="EMBL/GenBank/DDBJ databases">
        <authorList>
            <person name="Kim M.K."/>
        </authorList>
    </citation>
    <scope>NUCLEOTIDE SEQUENCE [LARGE SCALE GENOMIC DNA]</scope>
    <source>
        <strain evidence="1 2">BT290</strain>
    </source>
</reference>
<protein>
    <submittedName>
        <fullName evidence="1">Uncharacterized protein</fullName>
    </submittedName>
</protein>
<keyword evidence="2" id="KW-1185">Reference proteome</keyword>
<comment type="caution">
    <text evidence="1">The sequence shown here is derived from an EMBL/GenBank/DDBJ whole genome shotgun (WGS) entry which is preliminary data.</text>
</comment>
<accession>A0ABS0HVQ3</accession>
<dbReference type="EMBL" id="JADQDN010000007">
    <property type="protein sequence ID" value="MBF9197371.1"/>
    <property type="molecule type" value="Genomic_DNA"/>
</dbReference>
<name>A0ABS0HVQ3_9HYPH</name>
<evidence type="ECO:0000313" key="1">
    <source>
        <dbReference type="EMBL" id="MBF9197371.1"/>
    </source>
</evidence>
<dbReference type="Proteomes" id="UP000611708">
    <property type="component" value="Unassembled WGS sequence"/>
</dbReference>